<feature type="domain" description="Thioredoxin-like fold" evidence="3">
    <location>
        <begin position="90"/>
        <end position="187"/>
    </location>
</feature>
<feature type="compositionally biased region" description="Low complexity" evidence="1">
    <location>
        <begin position="18"/>
        <end position="34"/>
    </location>
</feature>
<dbReference type="Proteomes" id="UP000250140">
    <property type="component" value="Unassembled WGS sequence"/>
</dbReference>
<feature type="domain" description="Metaxin glutathione S-transferase" evidence="2">
    <location>
        <begin position="238"/>
        <end position="306"/>
    </location>
</feature>
<dbReference type="OrthoDB" id="198787at2759"/>
<dbReference type="Pfam" id="PF17172">
    <property type="entry name" value="GST_N_4"/>
    <property type="match status" value="1"/>
</dbReference>
<protein>
    <recommendedName>
        <fullName evidence="6">Mitochondrial outer membrane protein</fullName>
    </recommendedName>
</protein>
<name>A0A8E2F9B8_9PEZI</name>
<evidence type="ECO:0000259" key="2">
    <source>
        <dbReference type="Pfam" id="PF17171"/>
    </source>
</evidence>
<dbReference type="Pfam" id="PF10806">
    <property type="entry name" value="SAM35"/>
    <property type="match status" value="1"/>
</dbReference>
<dbReference type="InterPro" id="IPR050931">
    <property type="entry name" value="Mito_Protein_Transport_Metaxin"/>
</dbReference>
<proteinExistence type="predicted"/>
<dbReference type="GO" id="GO:0007005">
    <property type="term" value="P:mitochondrion organization"/>
    <property type="evidence" value="ECO:0007669"/>
    <property type="project" value="TreeGrafter"/>
</dbReference>
<dbReference type="InterPro" id="IPR033468">
    <property type="entry name" value="Metaxin_GST"/>
</dbReference>
<feature type="region of interest" description="Disordered" evidence="1">
    <location>
        <begin position="1"/>
        <end position="37"/>
    </location>
</feature>
<dbReference type="GO" id="GO:0001401">
    <property type="term" value="C:SAM complex"/>
    <property type="evidence" value="ECO:0007669"/>
    <property type="project" value="TreeGrafter"/>
</dbReference>
<evidence type="ECO:0000313" key="4">
    <source>
        <dbReference type="EMBL" id="OCL12298.1"/>
    </source>
</evidence>
<sequence length="314" mass="34682">MPPKESERNDAVRGGAASSSSSSSSSPQQQQRRSAFTIPPPLKRLFDAFPLVTYPPNELPLRAPRNRYQHALYVFATAEGAELGAPSYNPSCLKWQTYLEFCNINFCVVPSNNHASPTGALPFLLPSSSELSKPSPPVPSGKLQKWTLQNSSSVVEEPSDMRYEAYLSLIDHRIRRAWLYALYLTPNFTSIAESLYILPASSNSFVRLTIAYELRAAAEAELLKHSAVISAETLYKDAEEAFAALETVLGDGEWFFGAAKPGLFDASVFAYTHLLLDKALGNGWSESRLRNAVLGNRKLVAHRERILTTFYTGA</sequence>
<organism evidence="4 5">
    <name type="scientific">Glonium stellatum</name>
    <dbReference type="NCBI Taxonomy" id="574774"/>
    <lineage>
        <taxon>Eukaryota</taxon>
        <taxon>Fungi</taxon>
        <taxon>Dikarya</taxon>
        <taxon>Ascomycota</taxon>
        <taxon>Pezizomycotina</taxon>
        <taxon>Dothideomycetes</taxon>
        <taxon>Pleosporomycetidae</taxon>
        <taxon>Gloniales</taxon>
        <taxon>Gloniaceae</taxon>
        <taxon>Glonium</taxon>
    </lineage>
</organism>
<reference evidence="4 5" key="1">
    <citation type="journal article" date="2016" name="Nat. Commun.">
        <title>Ectomycorrhizal ecology is imprinted in the genome of the dominant symbiotic fungus Cenococcum geophilum.</title>
        <authorList>
            <consortium name="DOE Joint Genome Institute"/>
            <person name="Peter M."/>
            <person name="Kohler A."/>
            <person name="Ohm R.A."/>
            <person name="Kuo A."/>
            <person name="Krutzmann J."/>
            <person name="Morin E."/>
            <person name="Arend M."/>
            <person name="Barry K.W."/>
            <person name="Binder M."/>
            <person name="Choi C."/>
            <person name="Clum A."/>
            <person name="Copeland A."/>
            <person name="Grisel N."/>
            <person name="Haridas S."/>
            <person name="Kipfer T."/>
            <person name="LaButti K."/>
            <person name="Lindquist E."/>
            <person name="Lipzen A."/>
            <person name="Maire R."/>
            <person name="Meier B."/>
            <person name="Mihaltcheva S."/>
            <person name="Molinier V."/>
            <person name="Murat C."/>
            <person name="Poggeler S."/>
            <person name="Quandt C.A."/>
            <person name="Sperisen C."/>
            <person name="Tritt A."/>
            <person name="Tisserant E."/>
            <person name="Crous P.W."/>
            <person name="Henrissat B."/>
            <person name="Nehls U."/>
            <person name="Egli S."/>
            <person name="Spatafora J.W."/>
            <person name="Grigoriev I.V."/>
            <person name="Martin F.M."/>
        </authorList>
    </citation>
    <scope>NUCLEOTIDE SEQUENCE [LARGE SCALE GENOMIC DNA]</scope>
    <source>
        <strain evidence="4 5">CBS 207.34</strain>
    </source>
</reference>
<evidence type="ECO:0000256" key="1">
    <source>
        <dbReference type="SAM" id="MobiDB-lite"/>
    </source>
</evidence>
<dbReference type="InterPro" id="IPR021211">
    <property type="entry name" value="SAM35"/>
</dbReference>
<feature type="compositionally biased region" description="Basic and acidic residues" evidence="1">
    <location>
        <begin position="1"/>
        <end position="11"/>
    </location>
</feature>
<evidence type="ECO:0000313" key="5">
    <source>
        <dbReference type="Proteomes" id="UP000250140"/>
    </source>
</evidence>
<keyword evidence="5" id="KW-1185">Reference proteome</keyword>
<evidence type="ECO:0008006" key="6">
    <source>
        <dbReference type="Google" id="ProtNLM"/>
    </source>
</evidence>
<accession>A0A8E2F9B8</accession>
<dbReference type="PANTHER" id="PTHR12289:SF44">
    <property type="entry name" value="OUTER MEMBRANE PROTEIN (SAM35), PUTATIVE (AFU_ORTHOLOGUE AFUA_1G13180)-RELATED"/>
    <property type="match status" value="1"/>
</dbReference>
<gene>
    <name evidence="4" type="ORF">AOQ84DRAFT_159283</name>
</gene>
<dbReference type="AlphaFoldDB" id="A0A8E2F9B8"/>
<dbReference type="InterPro" id="IPR036282">
    <property type="entry name" value="Glutathione-S-Trfase_C_sf"/>
</dbReference>
<evidence type="ECO:0000259" key="3">
    <source>
        <dbReference type="Pfam" id="PF17172"/>
    </source>
</evidence>
<dbReference type="EMBL" id="KV748894">
    <property type="protein sequence ID" value="OCL12298.1"/>
    <property type="molecule type" value="Genomic_DNA"/>
</dbReference>
<dbReference type="Pfam" id="PF17171">
    <property type="entry name" value="GST_C_6"/>
    <property type="match status" value="1"/>
</dbReference>
<dbReference type="PANTHER" id="PTHR12289">
    <property type="entry name" value="METAXIN RELATED"/>
    <property type="match status" value="1"/>
</dbReference>
<dbReference type="SUPFAM" id="SSF47616">
    <property type="entry name" value="GST C-terminal domain-like"/>
    <property type="match status" value="1"/>
</dbReference>
<dbReference type="InterPro" id="IPR012336">
    <property type="entry name" value="Thioredoxin-like_fold"/>
</dbReference>
<dbReference type="CDD" id="cd03193">
    <property type="entry name" value="GST_C_Metaxin"/>
    <property type="match status" value="1"/>
</dbReference>